<evidence type="ECO:0000313" key="1">
    <source>
        <dbReference type="EMBL" id="KRY29651.1"/>
    </source>
</evidence>
<reference evidence="1 2" key="1">
    <citation type="submission" date="2015-01" db="EMBL/GenBank/DDBJ databases">
        <title>Evolution of Trichinella species and genotypes.</title>
        <authorList>
            <person name="Korhonen P.K."/>
            <person name="Edoardo P."/>
            <person name="Giuseppe L.R."/>
            <person name="Gasser R.B."/>
        </authorList>
    </citation>
    <scope>NUCLEOTIDE SEQUENCE [LARGE SCALE GENOMIC DNA]</scope>
    <source>
        <strain evidence="1">ISS3</strain>
    </source>
</reference>
<comment type="caution">
    <text evidence="1">The sequence shown here is derived from an EMBL/GenBank/DDBJ whole genome shotgun (WGS) entry which is preliminary data.</text>
</comment>
<dbReference type="InParanoid" id="A0A0V1AZK9"/>
<keyword evidence="2" id="KW-1185">Reference proteome</keyword>
<dbReference type="Proteomes" id="UP000054776">
    <property type="component" value="Unassembled WGS sequence"/>
</dbReference>
<name>A0A0V1AZK9_TRISP</name>
<dbReference type="EMBL" id="JYDH01000164">
    <property type="protein sequence ID" value="KRY29651.1"/>
    <property type="molecule type" value="Genomic_DNA"/>
</dbReference>
<accession>A0A0V1AZK9</accession>
<dbReference type="AlphaFoldDB" id="A0A0V1AZK9"/>
<protein>
    <submittedName>
        <fullName evidence="1">Uncharacterized protein</fullName>
    </submittedName>
</protein>
<gene>
    <name evidence="1" type="ORF">T01_15203</name>
</gene>
<evidence type="ECO:0000313" key="2">
    <source>
        <dbReference type="Proteomes" id="UP000054776"/>
    </source>
</evidence>
<sequence>MEIGDLIKISLSVNTKCQKLHQTSANSEIHLAPLVVLLVCMSKPEVSVTSGSRRKIVCNRETAPGQQIS</sequence>
<organism evidence="1 2">
    <name type="scientific">Trichinella spiralis</name>
    <name type="common">Trichina worm</name>
    <dbReference type="NCBI Taxonomy" id="6334"/>
    <lineage>
        <taxon>Eukaryota</taxon>
        <taxon>Metazoa</taxon>
        <taxon>Ecdysozoa</taxon>
        <taxon>Nematoda</taxon>
        <taxon>Enoplea</taxon>
        <taxon>Dorylaimia</taxon>
        <taxon>Trichinellida</taxon>
        <taxon>Trichinellidae</taxon>
        <taxon>Trichinella</taxon>
    </lineage>
</organism>
<proteinExistence type="predicted"/>